<comment type="caution">
    <text evidence="2">The sequence shown here is derived from an EMBL/GenBank/DDBJ whole genome shotgun (WGS) entry which is preliminary data.</text>
</comment>
<evidence type="ECO:0000313" key="2">
    <source>
        <dbReference type="EMBL" id="KAJ7001431.1"/>
    </source>
</evidence>
<gene>
    <name evidence="2" type="ORF">NC653_011757</name>
</gene>
<accession>A0AAD6W7C5</accession>
<feature type="region of interest" description="Disordered" evidence="1">
    <location>
        <begin position="1"/>
        <end position="31"/>
    </location>
</feature>
<evidence type="ECO:0000256" key="1">
    <source>
        <dbReference type="SAM" id="MobiDB-lite"/>
    </source>
</evidence>
<dbReference type="AlphaFoldDB" id="A0AAD6W7C5"/>
<sequence>MKSDASFAHPRIGSLSPTPFLPPPQKLSSLSELHSNPTTRYIAKNLPCITQPFANISNQSQLTQAVSSLQILSCKGIHLPYTTMCKLQVS</sequence>
<keyword evidence="3" id="KW-1185">Reference proteome</keyword>
<reference evidence="2 3" key="1">
    <citation type="journal article" date="2023" name="Mol. Ecol. Resour.">
        <title>Chromosome-level genome assembly of a triploid poplar Populus alba 'Berolinensis'.</title>
        <authorList>
            <person name="Chen S."/>
            <person name="Yu Y."/>
            <person name="Wang X."/>
            <person name="Wang S."/>
            <person name="Zhang T."/>
            <person name="Zhou Y."/>
            <person name="He R."/>
            <person name="Meng N."/>
            <person name="Wang Y."/>
            <person name="Liu W."/>
            <person name="Liu Z."/>
            <person name="Liu J."/>
            <person name="Guo Q."/>
            <person name="Huang H."/>
            <person name="Sederoff R.R."/>
            <person name="Wang G."/>
            <person name="Qu G."/>
            <person name="Chen S."/>
        </authorList>
    </citation>
    <scope>NUCLEOTIDE SEQUENCE [LARGE SCALE GENOMIC DNA]</scope>
    <source>
        <strain evidence="2">SC-2020</strain>
    </source>
</reference>
<dbReference type="EMBL" id="JAQIZT010000004">
    <property type="protein sequence ID" value="KAJ7001431.1"/>
    <property type="molecule type" value="Genomic_DNA"/>
</dbReference>
<name>A0AAD6W7C5_9ROSI</name>
<evidence type="ECO:0000313" key="3">
    <source>
        <dbReference type="Proteomes" id="UP001164929"/>
    </source>
</evidence>
<proteinExistence type="predicted"/>
<organism evidence="2 3">
    <name type="scientific">Populus alba x Populus x berolinensis</name>
    <dbReference type="NCBI Taxonomy" id="444605"/>
    <lineage>
        <taxon>Eukaryota</taxon>
        <taxon>Viridiplantae</taxon>
        <taxon>Streptophyta</taxon>
        <taxon>Embryophyta</taxon>
        <taxon>Tracheophyta</taxon>
        <taxon>Spermatophyta</taxon>
        <taxon>Magnoliopsida</taxon>
        <taxon>eudicotyledons</taxon>
        <taxon>Gunneridae</taxon>
        <taxon>Pentapetalae</taxon>
        <taxon>rosids</taxon>
        <taxon>fabids</taxon>
        <taxon>Malpighiales</taxon>
        <taxon>Salicaceae</taxon>
        <taxon>Saliceae</taxon>
        <taxon>Populus</taxon>
    </lineage>
</organism>
<protein>
    <submittedName>
        <fullName evidence="2">Uncharacterized protein</fullName>
    </submittedName>
</protein>
<dbReference type="Proteomes" id="UP001164929">
    <property type="component" value="Chromosome 4"/>
</dbReference>